<dbReference type="Proteomes" id="UP000215914">
    <property type="component" value="Chromosome 2"/>
</dbReference>
<organism evidence="1 2">
    <name type="scientific">Helianthus annuus</name>
    <name type="common">Common sunflower</name>
    <dbReference type="NCBI Taxonomy" id="4232"/>
    <lineage>
        <taxon>Eukaryota</taxon>
        <taxon>Viridiplantae</taxon>
        <taxon>Streptophyta</taxon>
        <taxon>Embryophyta</taxon>
        <taxon>Tracheophyta</taxon>
        <taxon>Spermatophyta</taxon>
        <taxon>Magnoliopsida</taxon>
        <taxon>eudicotyledons</taxon>
        <taxon>Gunneridae</taxon>
        <taxon>Pentapetalae</taxon>
        <taxon>asterids</taxon>
        <taxon>campanulids</taxon>
        <taxon>Asterales</taxon>
        <taxon>Asteraceae</taxon>
        <taxon>Asteroideae</taxon>
        <taxon>Heliantheae alliance</taxon>
        <taxon>Heliantheae</taxon>
        <taxon>Helianthus</taxon>
    </lineage>
</organism>
<dbReference type="EMBL" id="CM007891">
    <property type="protein sequence ID" value="OTG33827.1"/>
    <property type="molecule type" value="Genomic_DNA"/>
</dbReference>
<sequence>MNFNNFIGTYHKRLNSRIIHNIHTKIYISRRYIFQLYDRSIRAILALDSIYVRFTS</sequence>
<accession>A0A251VDY4</accession>
<dbReference type="AlphaFoldDB" id="A0A251VDY4"/>
<gene>
    <name evidence="1" type="ORF">HannXRQ_Chr02g0038961</name>
</gene>
<name>A0A251VDY4_HELAN</name>
<dbReference type="InParanoid" id="A0A251VDY4"/>
<reference evidence="2" key="1">
    <citation type="journal article" date="2017" name="Nature">
        <title>The sunflower genome provides insights into oil metabolism, flowering and Asterid evolution.</title>
        <authorList>
            <person name="Badouin H."/>
            <person name="Gouzy J."/>
            <person name="Grassa C.J."/>
            <person name="Murat F."/>
            <person name="Staton S.E."/>
            <person name="Cottret L."/>
            <person name="Lelandais-Briere C."/>
            <person name="Owens G.L."/>
            <person name="Carrere S."/>
            <person name="Mayjonade B."/>
            <person name="Legrand L."/>
            <person name="Gill N."/>
            <person name="Kane N.C."/>
            <person name="Bowers J.E."/>
            <person name="Hubner S."/>
            <person name="Bellec A."/>
            <person name="Berard A."/>
            <person name="Berges H."/>
            <person name="Blanchet N."/>
            <person name="Boniface M.C."/>
            <person name="Brunel D."/>
            <person name="Catrice O."/>
            <person name="Chaidir N."/>
            <person name="Claudel C."/>
            <person name="Donnadieu C."/>
            <person name="Faraut T."/>
            <person name="Fievet G."/>
            <person name="Helmstetter N."/>
            <person name="King M."/>
            <person name="Knapp S.J."/>
            <person name="Lai Z."/>
            <person name="Le Paslier M.C."/>
            <person name="Lippi Y."/>
            <person name="Lorenzon L."/>
            <person name="Mandel J.R."/>
            <person name="Marage G."/>
            <person name="Marchand G."/>
            <person name="Marquand E."/>
            <person name="Bret-Mestries E."/>
            <person name="Morien E."/>
            <person name="Nambeesan S."/>
            <person name="Nguyen T."/>
            <person name="Pegot-Espagnet P."/>
            <person name="Pouilly N."/>
            <person name="Raftis F."/>
            <person name="Sallet E."/>
            <person name="Schiex T."/>
            <person name="Thomas J."/>
            <person name="Vandecasteele C."/>
            <person name="Vares D."/>
            <person name="Vear F."/>
            <person name="Vautrin S."/>
            <person name="Crespi M."/>
            <person name="Mangin B."/>
            <person name="Burke J.M."/>
            <person name="Salse J."/>
            <person name="Munos S."/>
            <person name="Vincourt P."/>
            <person name="Rieseberg L.H."/>
            <person name="Langlade N.B."/>
        </authorList>
    </citation>
    <scope>NUCLEOTIDE SEQUENCE [LARGE SCALE GENOMIC DNA]</scope>
    <source>
        <strain evidence="2">cv. SF193</strain>
    </source>
</reference>
<evidence type="ECO:0000313" key="1">
    <source>
        <dbReference type="EMBL" id="OTG33827.1"/>
    </source>
</evidence>
<evidence type="ECO:0000313" key="2">
    <source>
        <dbReference type="Proteomes" id="UP000215914"/>
    </source>
</evidence>
<protein>
    <submittedName>
        <fullName evidence="1">Uncharacterized protein</fullName>
    </submittedName>
</protein>
<keyword evidence="2" id="KW-1185">Reference proteome</keyword>
<proteinExistence type="predicted"/>